<accession>A0A0G1MD18</accession>
<keyword evidence="1" id="KW-1133">Transmembrane helix</keyword>
<keyword evidence="1" id="KW-0472">Membrane</keyword>
<dbReference type="EMBL" id="LCJB01000044">
    <property type="protein sequence ID" value="KKT69839.1"/>
    <property type="molecule type" value="Genomic_DNA"/>
</dbReference>
<organism evidence="2 3">
    <name type="scientific">Candidatus Uhrbacteria bacterium GW2011_GWF2_44_350</name>
    <dbReference type="NCBI Taxonomy" id="1619000"/>
    <lineage>
        <taxon>Bacteria</taxon>
        <taxon>Candidatus Uhriibacteriota</taxon>
    </lineage>
</organism>
<evidence type="ECO:0000256" key="1">
    <source>
        <dbReference type="SAM" id="Phobius"/>
    </source>
</evidence>
<evidence type="ECO:0000313" key="2">
    <source>
        <dbReference type="EMBL" id="KKT69839.1"/>
    </source>
</evidence>
<name>A0A0G1MD18_9BACT</name>
<protein>
    <submittedName>
        <fullName evidence="2">Uncharacterized protein</fullName>
    </submittedName>
</protein>
<dbReference type="AlphaFoldDB" id="A0A0G1MD18"/>
<sequence length="131" mass="14803">MNTTISIGTAKLITETLWHVLFFPIWWYTRGLAAVLRFAGGSIKNQYVNLGLGVWLTNLFVPMYGINDLAGRAISFVVRLFMIVVRGLALLVWIIIIFLVVIFYLLLLPISVAGFLYHFFGFLAPSLYVLS</sequence>
<feature type="transmembrane region" description="Helical" evidence="1">
    <location>
        <begin position="78"/>
        <end position="106"/>
    </location>
</feature>
<gene>
    <name evidence="2" type="ORF">UW63_C0044G0004</name>
</gene>
<feature type="transmembrane region" description="Helical" evidence="1">
    <location>
        <begin position="48"/>
        <end position="66"/>
    </location>
</feature>
<reference evidence="2 3" key="1">
    <citation type="journal article" date="2015" name="Nature">
        <title>rRNA introns, odd ribosomes, and small enigmatic genomes across a large radiation of phyla.</title>
        <authorList>
            <person name="Brown C.T."/>
            <person name="Hug L.A."/>
            <person name="Thomas B.C."/>
            <person name="Sharon I."/>
            <person name="Castelle C.J."/>
            <person name="Singh A."/>
            <person name="Wilkins M.J."/>
            <person name="Williams K.H."/>
            <person name="Banfield J.F."/>
        </authorList>
    </citation>
    <scope>NUCLEOTIDE SEQUENCE [LARGE SCALE GENOMIC DNA]</scope>
</reference>
<feature type="transmembrane region" description="Helical" evidence="1">
    <location>
        <begin position="12"/>
        <end position="28"/>
    </location>
</feature>
<keyword evidence="1" id="KW-0812">Transmembrane</keyword>
<proteinExistence type="predicted"/>
<evidence type="ECO:0000313" key="3">
    <source>
        <dbReference type="Proteomes" id="UP000034154"/>
    </source>
</evidence>
<dbReference type="Proteomes" id="UP000034154">
    <property type="component" value="Unassembled WGS sequence"/>
</dbReference>
<comment type="caution">
    <text evidence="2">The sequence shown here is derived from an EMBL/GenBank/DDBJ whole genome shotgun (WGS) entry which is preliminary data.</text>
</comment>